<name>A0A081NDQ8_9GAMM</name>
<keyword evidence="2" id="KW-1185">Reference proteome</keyword>
<dbReference type="Proteomes" id="UP000028073">
    <property type="component" value="Unassembled WGS sequence"/>
</dbReference>
<dbReference type="STRING" id="1137799.GZ78_22380"/>
<sequence length="103" mass="11716">MKKIIKRLSKTIVSRLKSGIKILFGDISASGLSIREQTQLITDFSASVIDTQKPALKTASKKQYFLHKGRLASRQRLKTKRQALRDKALLASQKIRHRPGFLR</sequence>
<evidence type="ECO:0000313" key="2">
    <source>
        <dbReference type="Proteomes" id="UP000028073"/>
    </source>
</evidence>
<dbReference type="RefSeq" id="WP_034840240.1">
    <property type="nucleotide sequence ID" value="NZ_JOKH01000005.1"/>
</dbReference>
<dbReference type="EMBL" id="JOKH01000005">
    <property type="protein sequence ID" value="KEQ16581.1"/>
    <property type="molecule type" value="Genomic_DNA"/>
</dbReference>
<organism evidence="1 2">
    <name type="scientific">Endozoicomonas numazuensis</name>
    <dbReference type="NCBI Taxonomy" id="1137799"/>
    <lineage>
        <taxon>Bacteria</taxon>
        <taxon>Pseudomonadati</taxon>
        <taxon>Pseudomonadota</taxon>
        <taxon>Gammaproteobacteria</taxon>
        <taxon>Oceanospirillales</taxon>
        <taxon>Endozoicomonadaceae</taxon>
        <taxon>Endozoicomonas</taxon>
    </lineage>
</organism>
<dbReference type="AlphaFoldDB" id="A0A081NDQ8"/>
<accession>A0A081NDQ8</accession>
<evidence type="ECO:0000313" key="1">
    <source>
        <dbReference type="EMBL" id="KEQ16581.1"/>
    </source>
</evidence>
<gene>
    <name evidence="1" type="ORF">GZ78_22380</name>
</gene>
<comment type="caution">
    <text evidence="1">The sequence shown here is derived from an EMBL/GenBank/DDBJ whole genome shotgun (WGS) entry which is preliminary data.</text>
</comment>
<protein>
    <submittedName>
        <fullName evidence="1">Uncharacterized protein</fullName>
    </submittedName>
</protein>
<proteinExistence type="predicted"/>
<reference evidence="1 2" key="1">
    <citation type="submission" date="2014-06" db="EMBL/GenBank/DDBJ databases">
        <title>Whole Genome Sequences of Three Symbiotic Endozoicomonas Bacteria.</title>
        <authorList>
            <person name="Neave M.J."/>
            <person name="Apprill A."/>
            <person name="Voolstra C.R."/>
        </authorList>
    </citation>
    <scope>NUCLEOTIDE SEQUENCE [LARGE SCALE GENOMIC DNA]</scope>
    <source>
        <strain evidence="1 2">DSM 25634</strain>
    </source>
</reference>